<gene>
    <name evidence="9" type="ORF">CO161_04960</name>
</gene>
<accession>A0A2M7YID4</accession>
<dbReference type="PROSITE" id="PS50165">
    <property type="entry name" value="UVRC"/>
    <property type="match status" value="1"/>
</dbReference>
<evidence type="ECO:0000256" key="2">
    <source>
        <dbReference type="ARBA" id="ARBA00022763"/>
    </source>
</evidence>
<evidence type="ECO:0000259" key="8">
    <source>
        <dbReference type="PROSITE" id="PS50165"/>
    </source>
</evidence>
<dbReference type="CDD" id="cd10434">
    <property type="entry name" value="GIY-YIG_UvrC_Cho"/>
    <property type="match status" value="1"/>
</dbReference>
<evidence type="ECO:0000256" key="1">
    <source>
        <dbReference type="ARBA" id="ARBA00022490"/>
    </source>
</evidence>
<dbReference type="GO" id="GO:0009380">
    <property type="term" value="C:excinuclease repair complex"/>
    <property type="evidence" value="ECO:0007669"/>
    <property type="project" value="TreeGrafter"/>
</dbReference>
<evidence type="ECO:0000313" key="9">
    <source>
        <dbReference type="EMBL" id="PJA62721.1"/>
    </source>
</evidence>
<evidence type="ECO:0000256" key="3">
    <source>
        <dbReference type="ARBA" id="ARBA00022769"/>
    </source>
</evidence>
<dbReference type="InterPro" id="IPR047296">
    <property type="entry name" value="GIY-YIG_UvrC_Cho"/>
</dbReference>
<dbReference type="AlphaFoldDB" id="A0A2M7YID4"/>
<feature type="region of interest" description="Disordered" evidence="6">
    <location>
        <begin position="1"/>
        <end position="27"/>
    </location>
</feature>
<feature type="domain" description="UvrC family homology region profile" evidence="8">
    <location>
        <begin position="281"/>
        <end position="364"/>
    </location>
</feature>
<dbReference type="InterPro" id="IPR035901">
    <property type="entry name" value="GIY-YIG_endonuc_sf"/>
</dbReference>
<dbReference type="SMART" id="SM00465">
    <property type="entry name" value="GIYc"/>
    <property type="match status" value="1"/>
</dbReference>
<dbReference type="InterPro" id="IPR038476">
    <property type="entry name" value="UvrC_RNase_H_dom_sf"/>
</dbReference>
<sequence>MPISLGVRRQREDETIDTTARRNGPHGRLTLNDSMNKINLKKFPLSPGVYLFKDYKNRVIYVGRATVLRKRVASYFAKQLADPRIARMVNEAKKIDLRKTDNLLEAVILEANLIKRYWPKYNIREKDDRSFIYIVIPKKEWAYPLIIRGQQLNKRKPQKAHIFGPFKSYSTAKNLLLILRKIFPWSTCRPSQTRPCFYYQIGLCPGKCADAISEKEYKKIINSLILLLKGKKDSVRKILRKTAPYKLKFLNRIDDSILITKENSPWESGSPDENRSLRLGRIEGYDISHFAGKETVGAMIVFQNNEFDKTRYRLFKIRAAKPNDDLSAIEEMIGRRLKNKEWPYPDLILVDGGRTQIKTAEKVLSMHRLNIPVAGIAKPARYYGYSERGKRSPIHNRWDSSPSAQNDRREDKLVFGKMQKSLKTLISLSLPQLLKIRNEAHRFANSLRKKLLRKKVKTAPV</sequence>
<evidence type="ECO:0000313" key="10">
    <source>
        <dbReference type="Proteomes" id="UP000229026"/>
    </source>
</evidence>
<dbReference type="EMBL" id="PFWH01000164">
    <property type="protein sequence ID" value="PJA62721.1"/>
    <property type="molecule type" value="Genomic_DNA"/>
</dbReference>
<dbReference type="InterPro" id="IPR001162">
    <property type="entry name" value="UvrC_RNase_H_dom"/>
</dbReference>
<dbReference type="Pfam" id="PF08459">
    <property type="entry name" value="UvrC_RNaseH_dom"/>
    <property type="match status" value="1"/>
</dbReference>
<keyword evidence="4" id="KW-0267">Excision nuclease</keyword>
<proteinExistence type="predicted"/>
<keyword evidence="2" id="KW-0227">DNA damage</keyword>
<dbReference type="Gene3D" id="3.30.420.340">
    <property type="entry name" value="UvrC, RNAse H endonuclease domain"/>
    <property type="match status" value="1"/>
</dbReference>
<feature type="domain" description="GIY-YIG" evidence="7">
    <location>
        <begin position="45"/>
        <end position="123"/>
    </location>
</feature>
<protein>
    <recommendedName>
        <fullName evidence="11">Excinuclease ABC subunit C</fullName>
    </recommendedName>
</protein>
<dbReference type="PROSITE" id="PS50164">
    <property type="entry name" value="GIY_YIG"/>
    <property type="match status" value="1"/>
</dbReference>
<dbReference type="InterPro" id="IPR050066">
    <property type="entry name" value="UvrABC_protein_C"/>
</dbReference>
<evidence type="ECO:0000256" key="4">
    <source>
        <dbReference type="ARBA" id="ARBA00022881"/>
    </source>
</evidence>
<dbReference type="InterPro" id="IPR000305">
    <property type="entry name" value="GIY-YIG_endonuc"/>
</dbReference>
<evidence type="ECO:0000256" key="5">
    <source>
        <dbReference type="ARBA" id="ARBA00023204"/>
    </source>
</evidence>
<keyword evidence="5" id="KW-0234">DNA repair</keyword>
<dbReference type="GO" id="GO:0006289">
    <property type="term" value="P:nucleotide-excision repair"/>
    <property type="evidence" value="ECO:0007669"/>
    <property type="project" value="InterPro"/>
</dbReference>
<dbReference type="PANTHER" id="PTHR30562:SF1">
    <property type="entry name" value="UVRABC SYSTEM PROTEIN C"/>
    <property type="match status" value="1"/>
</dbReference>
<name>A0A2M7YID4_9BACT</name>
<dbReference type="GO" id="GO:0009381">
    <property type="term" value="F:excinuclease ABC activity"/>
    <property type="evidence" value="ECO:0007669"/>
    <property type="project" value="InterPro"/>
</dbReference>
<keyword evidence="3" id="KW-0228">DNA excision</keyword>
<organism evidence="9 10">
    <name type="scientific">Candidatus Portnoybacteria bacterium CG_4_9_14_3_um_filter_44_9</name>
    <dbReference type="NCBI Taxonomy" id="1974806"/>
    <lineage>
        <taxon>Bacteria</taxon>
        <taxon>Candidatus Portnoyibacteriota</taxon>
    </lineage>
</organism>
<keyword evidence="1" id="KW-0963">Cytoplasm</keyword>
<dbReference type="Proteomes" id="UP000229026">
    <property type="component" value="Unassembled WGS sequence"/>
</dbReference>
<reference evidence="10" key="1">
    <citation type="submission" date="2017-09" db="EMBL/GenBank/DDBJ databases">
        <title>Depth-based differentiation of microbial function through sediment-hosted aquifers and enrichment of novel symbionts in the deep terrestrial subsurface.</title>
        <authorList>
            <person name="Probst A.J."/>
            <person name="Ladd B."/>
            <person name="Jarett J.K."/>
            <person name="Geller-Mcgrath D.E."/>
            <person name="Sieber C.M.K."/>
            <person name="Emerson J.B."/>
            <person name="Anantharaman K."/>
            <person name="Thomas B.C."/>
            <person name="Malmstrom R."/>
            <person name="Stieglmeier M."/>
            <person name="Klingl A."/>
            <person name="Woyke T."/>
            <person name="Ryan C.M."/>
            <person name="Banfield J.F."/>
        </authorList>
    </citation>
    <scope>NUCLEOTIDE SEQUENCE [LARGE SCALE GENOMIC DNA]</scope>
</reference>
<feature type="region of interest" description="Disordered" evidence="6">
    <location>
        <begin position="388"/>
        <end position="410"/>
    </location>
</feature>
<dbReference type="PANTHER" id="PTHR30562">
    <property type="entry name" value="UVRC/OXIDOREDUCTASE"/>
    <property type="match status" value="1"/>
</dbReference>
<comment type="caution">
    <text evidence="9">The sequence shown here is derived from an EMBL/GenBank/DDBJ whole genome shotgun (WGS) entry which is preliminary data.</text>
</comment>
<evidence type="ECO:0000259" key="7">
    <source>
        <dbReference type="PROSITE" id="PS50164"/>
    </source>
</evidence>
<dbReference type="FunFam" id="3.40.1440.10:FF:000001">
    <property type="entry name" value="UvrABC system protein C"/>
    <property type="match status" value="1"/>
</dbReference>
<evidence type="ECO:0000256" key="6">
    <source>
        <dbReference type="SAM" id="MobiDB-lite"/>
    </source>
</evidence>
<evidence type="ECO:0008006" key="11">
    <source>
        <dbReference type="Google" id="ProtNLM"/>
    </source>
</evidence>
<dbReference type="SUPFAM" id="SSF82771">
    <property type="entry name" value="GIY-YIG endonuclease"/>
    <property type="match status" value="1"/>
</dbReference>
<dbReference type="Pfam" id="PF01541">
    <property type="entry name" value="GIY-YIG"/>
    <property type="match status" value="1"/>
</dbReference>
<dbReference type="Gene3D" id="3.40.1440.10">
    <property type="entry name" value="GIY-YIG endonuclease"/>
    <property type="match status" value="1"/>
</dbReference>